<dbReference type="GO" id="GO:0003676">
    <property type="term" value="F:nucleic acid binding"/>
    <property type="evidence" value="ECO:0007669"/>
    <property type="project" value="InterPro"/>
</dbReference>
<evidence type="ECO:0000313" key="2">
    <source>
        <dbReference type="EMBL" id="OAO17685.1"/>
    </source>
</evidence>
<feature type="compositionally biased region" description="Basic and acidic residues" evidence="1">
    <location>
        <begin position="164"/>
        <end position="223"/>
    </location>
</feature>
<dbReference type="EMBL" id="LXWW01000021">
    <property type="protein sequence ID" value="OAO17685.1"/>
    <property type="molecule type" value="Genomic_DNA"/>
</dbReference>
<protein>
    <recommendedName>
        <fullName evidence="4">RRM domain-containing protein</fullName>
    </recommendedName>
</protein>
<comment type="caution">
    <text evidence="2">The sequence shown here is derived from an EMBL/GenBank/DDBJ whole genome shotgun (WGS) entry which is preliminary data.</text>
</comment>
<evidence type="ECO:0000256" key="1">
    <source>
        <dbReference type="SAM" id="MobiDB-lite"/>
    </source>
</evidence>
<keyword evidence="3" id="KW-1185">Reference proteome</keyword>
<feature type="region of interest" description="Disordered" evidence="1">
    <location>
        <begin position="1"/>
        <end position="39"/>
    </location>
</feature>
<dbReference type="Proteomes" id="UP000078348">
    <property type="component" value="Unassembled WGS sequence"/>
</dbReference>
<dbReference type="SUPFAM" id="SSF54928">
    <property type="entry name" value="RNA-binding domain, RBD"/>
    <property type="match status" value="1"/>
</dbReference>
<reference evidence="2 3" key="1">
    <citation type="submission" date="2016-05" db="EMBL/GenBank/DDBJ databases">
        <title>Nuclear genome of Blastocystis sp. subtype 1 NandII.</title>
        <authorList>
            <person name="Gentekaki E."/>
            <person name="Curtis B."/>
            <person name="Stairs C."/>
            <person name="Eme L."/>
            <person name="Herman E."/>
            <person name="Klimes V."/>
            <person name="Arias M.C."/>
            <person name="Elias M."/>
            <person name="Hilliou F."/>
            <person name="Klute M."/>
            <person name="Malik S.-B."/>
            <person name="Pightling A."/>
            <person name="Rachubinski R."/>
            <person name="Salas D."/>
            <person name="Schlacht A."/>
            <person name="Suga H."/>
            <person name="Archibald J."/>
            <person name="Ball S.G."/>
            <person name="Clark G."/>
            <person name="Dacks J."/>
            <person name="Van Der Giezen M."/>
            <person name="Tsaousis A."/>
            <person name="Roger A."/>
        </authorList>
    </citation>
    <scope>NUCLEOTIDE SEQUENCE [LARGE SCALE GENOMIC DNA]</scope>
    <source>
        <strain evidence="3">ATCC 50177 / NandII</strain>
    </source>
</reference>
<proteinExistence type="predicted"/>
<sequence length="265" mass="31009">MSADASEPTPATARWDLSDDDDYVDEVQSEEEEPENHLKEEVDKLIARIKELLKGDNFSLELKDVPRYVTRKNIEEFFEIEDPEHAEVEDPDPKNKRDVIVHFYNADDFCQALRKNGRTILSYTFDACYNPNIHHKLRSRGSLKHRDSDRYGPDHHQPYRRGSQRGDGEYHRESNREQSGDVRKQRDGDFDRRPRDDRRGGKGYGDNRRDRHSSGFKKNDRVHPSSSSGSNYTVMKSRSTAPKVSEPKQHFESNNRYCFDDDDDE</sequence>
<evidence type="ECO:0008006" key="4">
    <source>
        <dbReference type="Google" id="ProtNLM"/>
    </source>
</evidence>
<gene>
    <name evidence="2" type="ORF">AV274_0561</name>
</gene>
<accession>A0A196SKV2</accession>
<feature type="compositionally biased region" description="Acidic residues" evidence="1">
    <location>
        <begin position="18"/>
        <end position="34"/>
    </location>
</feature>
<feature type="compositionally biased region" description="Basic and acidic residues" evidence="1">
    <location>
        <begin position="144"/>
        <end position="157"/>
    </location>
</feature>
<feature type="region of interest" description="Disordered" evidence="1">
    <location>
        <begin position="139"/>
        <end position="265"/>
    </location>
</feature>
<evidence type="ECO:0000313" key="3">
    <source>
        <dbReference type="Proteomes" id="UP000078348"/>
    </source>
</evidence>
<feature type="compositionally biased region" description="Polar residues" evidence="1">
    <location>
        <begin position="224"/>
        <end position="242"/>
    </location>
</feature>
<dbReference type="OrthoDB" id="10582158at2759"/>
<name>A0A196SKV2_BLAHN</name>
<dbReference type="InterPro" id="IPR035979">
    <property type="entry name" value="RBD_domain_sf"/>
</dbReference>
<organism evidence="2 3">
    <name type="scientific">Blastocystis sp. subtype 1 (strain ATCC 50177 / NandII)</name>
    <dbReference type="NCBI Taxonomy" id="478820"/>
    <lineage>
        <taxon>Eukaryota</taxon>
        <taxon>Sar</taxon>
        <taxon>Stramenopiles</taxon>
        <taxon>Bigyra</taxon>
        <taxon>Opalozoa</taxon>
        <taxon>Opalinata</taxon>
        <taxon>Blastocystidae</taxon>
        <taxon>Blastocystis</taxon>
    </lineage>
</organism>
<dbReference type="AlphaFoldDB" id="A0A196SKV2"/>